<evidence type="ECO:0000313" key="3">
    <source>
        <dbReference type="Proteomes" id="UP001596292"/>
    </source>
</evidence>
<organism evidence="2 3">
    <name type="scientific">Methylobacterium komagatae</name>
    <dbReference type="NCBI Taxonomy" id="374425"/>
    <lineage>
        <taxon>Bacteria</taxon>
        <taxon>Pseudomonadati</taxon>
        <taxon>Pseudomonadota</taxon>
        <taxon>Alphaproteobacteria</taxon>
        <taxon>Hyphomicrobiales</taxon>
        <taxon>Methylobacteriaceae</taxon>
        <taxon>Methylobacterium</taxon>
    </lineage>
</organism>
<protein>
    <recommendedName>
        <fullName evidence="4">DUF3617 family protein</fullName>
    </recommendedName>
</protein>
<gene>
    <name evidence="2" type="ORF">ACFQE0_04855</name>
</gene>
<comment type="caution">
    <text evidence="2">The sequence shown here is derived from an EMBL/GenBank/DDBJ whole genome shotgun (WGS) entry which is preliminary data.</text>
</comment>
<accession>A0ABW2BGD3</accession>
<evidence type="ECO:0000256" key="1">
    <source>
        <dbReference type="SAM" id="SignalP"/>
    </source>
</evidence>
<keyword evidence="1" id="KW-0732">Signal</keyword>
<feature type="signal peptide" evidence="1">
    <location>
        <begin position="1"/>
        <end position="20"/>
    </location>
</feature>
<dbReference type="RefSeq" id="WP_378967612.1">
    <property type="nucleotide sequence ID" value="NZ_JBHSWN010000001.1"/>
</dbReference>
<keyword evidence="3" id="KW-1185">Reference proteome</keyword>
<feature type="chain" id="PRO_5045221235" description="DUF3617 family protein" evidence="1">
    <location>
        <begin position="21"/>
        <end position="162"/>
    </location>
</feature>
<evidence type="ECO:0008006" key="4">
    <source>
        <dbReference type="Google" id="ProtNLM"/>
    </source>
</evidence>
<reference evidence="3" key="1">
    <citation type="journal article" date="2019" name="Int. J. Syst. Evol. Microbiol.">
        <title>The Global Catalogue of Microorganisms (GCM) 10K type strain sequencing project: providing services to taxonomists for standard genome sequencing and annotation.</title>
        <authorList>
            <consortium name="The Broad Institute Genomics Platform"/>
            <consortium name="The Broad Institute Genome Sequencing Center for Infectious Disease"/>
            <person name="Wu L."/>
            <person name="Ma J."/>
        </authorList>
    </citation>
    <scope>NUCLEOTIDE SEQUENCE [LARGE SCALE GENOMIC DNA]</scope>
    <source>
        <strain evidence="3">CCUG 48316</strain>
    </source>
</reference>
<sequence>MMSRYLTSVVMVLYCSAAYAQEFPKEGSAAYTTSYVNISATPMKMGERTVSIYESAGITRNDAGDAPFNDMGTRCLGMREITGSDVVNRGSCIDTDKDGDQVFSTFEANSKSGKHVFVGGTGKYQGITGSADYTFQAMKVPEGARPMVLVPHKATWKIQGKS</sequence>
<dbReference type="Proteomes" id="UP001596292">
    <property type="component" value="Unassembled WGS sequence"/>
</dbReference>
<evidence type="ECO:0000313" key="2">
    <source>
        <dbReference type="EMBL" id="MFC6789016.1"/>
    </source>
</evidence>
<name>A0ABW2BGD3_9HYPH</name>
<proteinExistence type="predicted"/>
<dbReference type="EMBL" id="JBHSWN010000001">
    <property type="protein sequence ID" value="MFC6789016.1"/>
    <property type="molecule type" value="Genomic_DNA"/>
</dbReference>